<dbReference type="EMBL" id="NVUK01000036">
    <property type="protein sequence ID" value="PCI75994.1"/>
    <property type="molecule type" value="Genomic_DNA"/>
</dbReference>
<dbReference type="AlphaFoldDB" id="A0A2A4X0I3"/>
<dbReference type="GO" id="GO:0004672">
    <property type="term" value="F:protein kinase activity"/>
    <property type="evidence" value="ECO:0007669"/>
    <property type="project" value="InterPro"/>
</dbReference>
<proteinExistence type="predicted"/>
<feature type="region of interest" description="Disordered" evidence="1">
    <location>
        <begin position="284"/>
        <end position="313"/>
    </location>
</feature>
<protein>
    <recommendedName>
        <fullName evidence="2">Protein kinase domain-containing protein</fullName>
    </recommendedName>
</protein>
<feature type="domain" description="Protein kinase" evidence="2">
    <location>
        <begin position="45"/>
        <end position="355"/>
    </location>
</feature>
<evidence type="ECO:0000313" key="4">
    <source>
        <dbReference type="Proteomes" id="UP000218775"/>
    </source>
</evidence>
<dbReference type="Proteomes" id="UP000218775">
    <property type="component" value="Unassembled WGS sequence"/>
</dbReference>
<accession>A0A2A4X0I3</accession>
<evidence type="ECO:0000259" key="2">
    <source>
        <dbReference type="PROSITE" id="PS50011"/>
    </source>
</evidence>
<dbReference type="PROSITE" id="PS50011">
    <property type="entry name" value="PROTEIN_KINASE_DOM"/>
    <property type="match status" value="1"/>
</dbReference>
<feature type="compositionally biased region" description="Basic and acidic residues" evidence="1">
    <location>
        <begin position="284"/>
        <end position="298"/>
    </location>
</feature>
<gene>
    <name evidence="3" type="ORF">COB21_05015</name>
</gene>
<comment type="caution">
    <text evidence="3">The sequence shown here is derived from an EMBL/GenBank/DDBJ whole genome shotgun (WGS) entry which is preliminary data.</text>
</comment>
<evidence type="ECO:0000256" key="1">
    <source>
        <dbReference type="SAM" id="MobiDB-lite"/>
    </source>
</evidence>
<dbReference type="InterPro" id="IPR011009">
    <property type="entry name" value="Kinase-like_dom_sf"/>
</dbReference>
<sequence>MTVLDGVNFYSEVALPTDRAVEFDKATSLFAKVQRWFSNTTPIQFQVVDLAGQGCSKLVYQAREMKTGQMVALTCSQDNPQKVNAFLKELHLLLSNSPHTILPSLFKPSALEGNKGKFVCQISPFFGETLEGFNANIRESLKKHTEGTEYVIPGKEHSWQISSDLEFEQTLVGNIDAVNEVLLGPEGVVPFLEKAGLSHNDLYSRNVLVQVINGKITEVKVIDWDGTKTTTPHPFTDSSAVTHSLRLMPLHHTQAIYKQHVESIESQNAYTEFKQTCQKMHQWSKENLSDKATTDRKPPTPISSPTPATSLERKMVPVTKSSNTRWRLWSVALLLLSIVLISSKGSNRSPFNYFR</sequence>
<dbReference type="GO" id="GO:0005524">
    <property type="term" value="F:ATP binding"/>
    <property type="evidence" value="ECO:0007669"/>
    <property type="project" value="InterPro"/>
</dbReference>
<dbReference type="SUPFAM" id="SSF56112">
    <property type="entry name" value="Protein kinase-like (PK-like)"/>
    <property type="match status" value="1"/>
</dbReference>
<reference evidence="4" key="1">
    <citation type="submission" date="2017-08" db="EMBL/GenBank/DDBJ databases">
        <title>A dynamic microbial community with high functional redundancy inhabits the cold, oxic subseafloor aquifer.</title>
        <authorList>
            <person name="Tully B.J."/>
            <person name="Wheat C.G."/>
            <person name="Glazer B.T."/>
            <person name="Huber J.A."/>
        </authorList>
    </citation>
    <scope>NUCLEOTIDE SEQUENCE [LARGE SCALE GENOMIC DNA]</scope>
</reference>
<evidence type="ECO:0000313" key="3">
    <source>
        <dbReference type="EMBL" id="PCI75994.1"/>
    </source>
</evidence>
<dbReference type="InterPro" id="IPR000719">
    <property type="entry name" value="Prot_kinase_dom"/>
</dbReference>
<name>A0A2A4X0I3_UNCAE</name>
<organism evidence="3 4">
    <name type="scientific">Aerophobetes bacterium</name>
    <dbReference type="NCBI Taxonomy" id="2030807"/>
    <lineage>
        <taxon>Bacteria</taxon>
        <taxon>Candidatus Aerophobota</taxon>
    </lineage>
</organism>